<evidence type="ECO:0000256" key="1">
    <source>
        <dbReference type="SAM" id="MobiDB-lite"/>
    </source>
</evidence>
<feature type="compositionally biased region" description="Polar residues" evidence="1">
    <location>
        <begin position="65"/>
        <end position="77"/>
    </location>
</feature>
<reference evidence="2 3" key="1">
    <citation type="submission" date="2020-11" db="EMBL/GenBank/DDBJ databases">
        <title>WGS of Herminiimonas contaminans strain Marseille-Q4544 isolated from planarians Schmidtea mediterranea.</title>
        <authorList>
            <person name="Kangale L."/>
        </authorList>
    </citation>
    <scope>NUCLEOTIDE SEQUENCE [LARGE SCALE GENOMIC DNA]</scope>
    <source>
        <strain evidence="2 3">Marseille-Q4544</strain>
    </source>
</reference>
<sequence length="77" mass="8507">MEKEVGVSERSEFRPLPIFCPAQTGTPQGQRRRGRLSLLTFFGEAKKVSGRRATPGNPALHGEQTESATINTQTKHQ</sequence>
<protein>
    <submittedName>
        <fullName evidence="2">Uncharacterized protein</fullName>
    </submittedName>
</protein>
<feature type="region of interest" description="Disordered" evidence="1">
    <location>
        <begin position="48"/>
        <end position="77"/>
    </location>
</feature>
<organism evidence="2 3">
    <name type="scientific">Herminiimonas contaminans</name>
    <dbReference type="NCBI Taxonomy" id="1111140"/>
    <lineage>
        <taxon>Bacteria</taxon>
        <taxon>Pseudomonadati</taxon>
        <taxon>Pseudomonadota</taxon>
        <taxon>Betaproteobacteria</taxon>
        <taxon>Burkholderiales</taxon>
        <taxon>Oxalobacteraceae</taxon>
        <taxon>Herminiimonas</taxon>
    </lineage>
</organism>
<name>A0ABS0EVY0_9BURK</name>
<accession>A0ABS0EVY0</accession>
<evidence type="ECO:0000313" key="2">
    <source>
        <dbReference type="EMBL" id="MBF8178986.1"/>
    </source>
</evidence>
<evidence type="ECO:0000313" key="3">
    <source>
        <dbReference type="Proteomes" id="UP000657372"/>
    </source>
</evidence>
<keyword evidence="3" id="KW-1185">Reference proteome</keyword>
<proteinExistence type="predicted"/>
<dbReference type="Proteomes" id="UP000657372">
    <property type="component" value="Unassembled WGS sequence"/>
</dbReference>
<dbReference type="EMBL" id="JADOEL010000014">
    <property type="protein sequence ID" value="MBF8178986.1"/>
    <property type="molecule type" value="Genomic_DNA"/>
</dbReference>
<comment type="caution">
    <text evidence="2">The sequence shown here is derived from an EMBL/GenBank/DDBJ whole genome shotgun (WGS) entry which is preliminary data.</text>
</comment>
<gene>
    <name evidence="2" type="ORF">IXC47_14965</name>
</gene>